<feature type="compositionally biased region" description="Polar residues" evidence="1">
    <location>
        <begin position="1288"/>
        <end position="1300"/>
    </location>
</feature>
<dbReference type="Pfam" id="PF26017">
    <property type="entry name" value="BACK_BTBD8"/>
    <property type="match status" value="1"/>
</dbReference>
<evidence type="ECO:0000256" key="1">
    <source>
        <dbReference type="SAM" id="MobiDB-lite"/>
    </source>
</evidence>
<feature type="region of interest" description="Disordered" evidence="1">
    <location>
        <begin position="1266"/>
        <end position="1391"/>
    </location>
</feature>
<feature type="compositionally biased region" description="Polar residues" evidence="1">
    <location>
        <begin position="1108"/>
        <end position="1117"/>
    </location>
</feature>
<feature type="compositionally biased region" description="Polar residues" evidence="1">
    <location>
        <begin position="1046"/>
        <end position="1056"/>
    </location>
</feature>
<keyword evidence="4" id="KW-1185">Reference proteome</keyword>
<feature type="compositionally biased region" description="Polar residues" evidence="1">
    <location>
        <begin position="1266"/>
        <end position="1275"/>
    </location>
</feature>
<gene>
    <name evidence="3" type="ORF">ODALV1_LOCUS8890</name>
</gene>
<feature type="compositionally biased region" description="Polar residues" evidence="1">
    <location>
        <begin position="1"/>
        <end position="29"/>
    </location>
</feature>
<dbReference type="CDD" id="cd18490">
    <property type="entry name" value="BACK_BTBD8"/>
    <property type="match status" value="1"/>
</dbReference>
<dbReference type="SUPFAM" id="SSF54695">
    <property type="entry name" value="POZ domain"/>
    <property type="match status" value="1"/>
</dbReference>
<feature type="region of interest" description="Disordered" evidence="1">
    <location>
        <begin position="1"/>
        <end position="52"/>
    </location>
</feature>
<comment type="caution">
    <text evidence="3">The sequence shown here is derived from an EMBL/GenBank/DDBJ whole genome shotgun (WGS) entry which is preliminary data.</text>
</comment>
<feature type="region of interest" description="Disordered" evidence="1">
    <location>
        <begin position="139"/>
        <end position="215"/>
    </location>
</feature>
<proteinExistence type="predicted"/>
<evidence type="ECO:0000259" key="2">
    <source>
        <dbReference type="PROSITE" id="PS50097"/>
    </source>
</evidence>
<dbReference type="InterPro" id="IPR000210">
    <property type="entry name" value="BTB/POZ_dom"/>
</dbReference>
<dbReference type="PANTHER" id="PTHR22427:SF7">
    <property type="entry name" value="GH15728P"/>
    <property type="match status" value="1"/>
</dbReference>
<dbReference type="Gene3D" id="3.30.710.10">
    <property type="entry name" value="Potassium Channel Kv1.1, Chain A"/>
    <property type="match status" value="1"/>
</dbReference>
<dbReference type="PROSITE" id="PS50097">
    <property type="entry name" value="BTB"/>
    <property type="match status" value="1"/>
</dbReference>
<reference evidence="3 4" key="1">
    <citation type="submission" date="2024-08" db="EMBL/GenBank/DDBJ databases">
        <authorList>
            <person name="Cucini C."/>
            <person name="Frati F."/>
        </authorList>
    </citation>
    <scope>NUCLEOTIDE SEQUENCE [LARGE SCALE GENOMIC DNA]</scope>
</reference>
<feature type="region of interest" description="Disordered" evidence="1">
    <location>
        <begin position="95"/>
        <end position="126"/>
    </location>
</feature>
<feature type="domain" description="BTB" evidence="2">
    <location>
        <begin position="679"/>
        <end position="746"/>
    </location>
</feature>
<feature type="compositionally biased region" description="Polar residues" evidence="1">
    <location>
        <begin position="1142"/>
        <end position="1163"/>
    </location>
</feature>
<feature type="compositionally biased region" description="Polar residues" evidence="1">
    <location>
        <begin position="1177"/>
        <end position="1195"/>
    </location>
</feature>
<feature type="compositionally biased region" description="Basic and acidic residues" evidence="1">
    <location>
        <begin position="36"/>
        <end position="46"/>
    </location>
</feature>
<dbReference type="CDD" id="cd18286">
    <property type="entry name" value="BTB2_POZ_BTBD8"/>
    <property type="match status" value="1"/>
</dbReference>
<feature type="compositionally biased region" description="Low complexity" evidence="1">
    <location>
        <begin position="1062"/>
        <end position="1072"/>
    </location>
</feature>
<dbReference type="SMART" id="SM00225">
    <property type="entry name" value="BTB"/>
    <property type="match status" value="1"/>
</dbReference>
<sequence length="1462" mass="159145">MALSLSFPSSNAHSGKNIFDSTGNETSQKGVVGHVPKSEISKEAKKQKAWKSAPSLNLMNRALNDDLTQRTKPGASFIPVPTTRRVVEKTSLTLENLSNTNTRGNPVKGLPDVTESPQTPFGGDKPCDLLAQLEIVKRQREMETSERESITGESDSVDDNGNPLEGSKILSKEPSGQEQLLSNDAVKGDNVKGESSSPLHDTLATSTECKPAGSGESYEAVMHEKSPGEPKYFINAAALSEDTFELPPSPAPSPCSSHFNSLNYVDPYPSLCPFVPESCNDQINAEKEKPVQNLDQRVSASSTTMTQMHTQHRSSHPLEPTTVRSRVPVSKSFPDIVQTTMCNDEKDGQQLSIKTVKDNSDSESLVADSLEELRQDTITEDIPAITADKPKQVEDKPLKAFEQPLVSYGFDPSMTESQMGGISAEKPPEAWVIDFNSLSLESELMESSIRERQSSMGSNPNSLAFFVNLDDKSEASGAKETSDRSATATPDKKIFTMFVDIGEKDSLIPQTQTKSSDSDSLMSASMTMGSKRGIINKPVVNVMETSGCAMKYPMSRRFPSPIFQHRAAAEASRKAARIELNKERDKYPHPKEQFLDSLEPHSAAFMAMGPRPDATLLGESTSSNISSLHVANVLDASFTSSLLSSMENSSPADFEVCQGGPCFKLGKDLLRMFQEGINTDVNIMVHGKCIKAHKCILASRSQYFAAILSGNWVENAGNTISLDGFSYTVVQFTMYHIYSGTNEIPDTIDLLELATLTDLLGLEGLRENISQTIRVKFCHNFHRPCTGCIAGVIECFPIAIAYGMDELQRKMTKWICKHFVRIWPTKAFANLGDELIEKCLRYSVNHLSVDNILDHTLGCDQLLTTMPTVRWTEPIFSIVAQLSEACVQYIGEHFCEVLQAEKFLLFGKGQTWNISRIEGTFMESLNLLKPDEACISHTALSRLIELGTETIDEVEWSTLFVDFLKMLRSEIERYLLANASKAVLSKGWEQLGQDVRKRICTTSFMGFDKYGNKIVKNQGGGGMSAASHGHTVPVHNVKPTTKERSNYNSHKTTNSKALAKQTTVTASPTTTTLPKESRKEPILSPMSTNPAKIASVKPMQAAKPINAKQVTTTNVSATPAAKHRSSSTSSTGTTEGRENKTLSRVTSQKSFTPPSVTHRSSGSVPRKYTSTEREKSFNSSPRPMSSVANTSSASRTPLKPLTPSKTDSPLIQHNVSSTGTHGRNVTTRKNVKPQVIQPPKPVVPTKVFLTNSAKAAAVSKPLLRGSMNTVTKRTPSSSATSLHSQQSVASTKNSATSAQTAPKPRYLSTRDSSKPANGGFSARSSFSNVERPAPTKAKVISNPPRRNTYSSNVVAPATSNKNASNVPTTSTAKRAVGGGHVGSTTHGFNTAASTNRNLSEAQNNYCKDNVMSRSTIETDSGETKMRTLAEIGRSSTFSKDEPTILGKLDSSTYSTLDMEISP</sequence>
<name>A0ABP1Q9J9_9HEXA</name>
<evidence type="ECO:0000313" key="3">
    <source>
        <dbReference type="EMBL" id="CAL8094796.1"/>
    </source>
</evidence>
<evidence type="ECO:0000313" key="4">
    <source>
        <dbReference type="Proteomes" id="UP001642540"/>
    </source>
</evidence>
<dbReference type="InterPro" id="IPR011333">
    <property type="entry name" value="SKP1/BTB/POZ_sf"/>
</dbReference>
<feature type="compositionally biased region" description="Polar residues" evidence="1">
    <location>
        <begin position="193"/>
        <end position="208"/>
    </location>
</feature>
<feature type="compositionally biased region" description="Polar residues" evidence="1">
    <location>
        <begin position="1344"/>
        <end position="1372"/>
    </location>
</feature>
<dbReference type="EMBL" id="CAXLJM020000027">
    <property type="protein sequence ID" value="CAL8094796.1"/>
    <property type="molecule type" value="Genomic_DNA"/>
</dbReference>
<feature type="compositionally biased region" description="Low complexity" evidence="1">
    <location>
        <begin position="1276"/>
        <end position="1287"/>
    </location>
</feature>
<protein>
    <recommendedName>
        <fullName evidence="2">BTB domain-containing protein</fullName>
    </recommendedName>
</protein>
<dbReference type="Proteomes" id="UP001642540">
    <property type="component" value="Unassembled WGS sequence"/>
</dbReference>
<feature type="compositionally biased region" description="Polar residues" evidence="1">
    <location>
        <begin position="1203"/>
        <end position="1228"/>
    </location>
</feature>
<dbReference type="InterPro" id="IPR043225">
    <property type="entry name" value="BACK_BTBD8"/>
</dbReference>
<feature type="compositionally biased region" description="Basic and acidic residues" evidence="1">
    <location>
        <begin position="139"/>
        <end position="150"/>
    </location>
</feature>
<organism evidence="3 4">
    <name type="scientific">Orchesella dallaii</name>
    <dbReference type="NCBI Taxonomy" id="48710"/>
    <lineage>
        <taxon>Eukaryota</taxon>
        <taxon>Metazoa</taxon>
        <taxon>Ecdysozoa</taxon>
        <taxon>Arthropoda</taxon>
        <taxon>Hexapoda</taxon>
        <taxon>Collembola</taxon>
        <taxon>Entomobryomorpha</taxon>
        <taxon>Entomobryoidea</taxon>
        <taxon>Orchesellidae</taxon>
        <taxon>Orchesellinae</taxon>
        <taxon>Orchesella</taxon>
    </lineage>
</organism>
<dbReference type="Pfam" id="PF00651">
    <property type="entry name" value="BTB"/>
    <property type="match status" value="1"/>
</dbReference>
<accession>A0ABP1Q9J9</accession>
<dbReference type="PANTHER" id="PTHR22427">
    <property type="entry name" value="GH15728P"/>
    <property type="match status" value="1"/>
</dbReference>
<feature type="region of interest" description="Disordered" evidence="1">
    <location>
        <begin position="1021"/>
        <end position="1228"/>
    </location>
</feature>
<feature type="compositionally biased region" description="Polar residues" evidence="1">
    <location>
        <begin position="95"/>
        <end position="104"/>
    </location>
</feature>